<dbReference type="SUPFAM" id="SSF51430">
    <property type="entry name" value="NAD(P)-linked oxidoreductase"/>
    <property type="match status" value="1"/>
</dbReference>
<sequence>MEYRTLGNSGAIVSELALGTMTFGAEADETTSHAILDTYVEHGGTFVDTADVYSAGVSETIIGRWLAQNPGKAGQVVLASKGRFPMGEGPNDLGLSRRHLRRALDASLARLGVDHIDLYQMHAWDALTPIDETLMFLDDAVTAGKIGYYGFSNYLGWQLTKAVHRTAALHLAPPVTLQPQYSLLVRDIEHEVVPAALDAHIGLLPWSPLGGGWLTGKYMRDVPPTGASRLGENPQRGMEAWDARNGDERTWNIIGAVESIAGTYDATASQVALAWLLAQPAVTSVILGARTVGQLVDNLGASALQLSGAELTRLSDASAPRVDDYPYGAAGVAQRDRNLSGGR</sequence>
<dbReference type="InterPro" id="IPR023210">
    <property type="entry name" value="NADP_OxRdtase_dom"/>
</dbReference>
<dbReference type="Pfam" id="PF00248">
    <property type="entry name" value="Aldo_ket_red"/>
    <property type="match status" value="1"/>
</dbReference>
<dbReference type="Gene3D" id="3.20.20.100">
    <property type="entry name" value="NADP-dependent oxidoreductase domain"/>
    <property type="match status" value="1"/>
</dbReference>
<comment type="caution">
    <text evidence="3">The sequence shown here is derived from an EMBL/GenBank/DDBJ whole genome shotgun (WGS) entry which is preliminary data.</text>
</comment>
<dbReference type="InterPro" id="IPR050523">
    <property type="entry name" value="AKR_Detox_Biosynth"/>
</dbReference>
<dbReference type="PANTHER" id="PTHR43364">
    <property type="entry name" value="NADH-SPECIFIC METHYLGLYOXAL REDUCTASE-RELATED"/>
    <property type="match status" value="1"/>
</dbReference>
<proteinExistence type="predicted"/>
<evidence type="ECO:0000313" key="4">
    <source>
        <dbReference type="Proteomes" id="UP000256541"/>
    </source>
</evidence>
<dbReference type="Proteomes" id="UP000256541">
    <property type="component" value="Unassembled WGS sequence"/>
</dbReference>
<evidence type="ECO:0000313" key="3">
    <source>
        <dbReference type="EMBL" id="RFA17051.1"/>
    </source>
</evidence>
<name>A0A3E0W4X7_9MICO</name>
<gene>
    <name evidence="3" type="ORF">B7R22_01815</name>
</gene>
<protein>
    <submittedName>
        <fullName evidence="3">Aldo/keto reductase</fullName>
    </submittedName>
</protein>
<dbReference type="EMBL" id="NBXB01000006">
    <property type="protein sequence ID" value="RFA17051.1"/>
    <property type="molecule type" value="Genomic_DNA"/>
</dbReference>
<dbReference type="PANTHER" id="PTHR43364:SF4">
    <property type="entry name" value="NAD(P)-LINKED OXIDOREDUCTASE SUPERFAMILY PROTEIN"/>
    <property type="match status" value="1"/>
</dbReference>
<evidence type="ECO:0000256" key="1">
    <source>
        <dbReference type="ARBA" id="ARBA00023002"/>
    </source>
</evidence>
<dbReference type="InterPro" id="IPR036812">
    <property type="entry name" value="NAD(P)_OxRdtase_dom_sf"/>
</dbReference>
<dbReference type="AlphaFoldDB" id="A0A3E0W4X7"/>
<dbReference type="OrthoDB" id="9768793at2"/>
<dbReference type="FunFam" id="3.20.20.100:FF:000004">
    <property type="entry name" value="Oxidoreductase, aldo/keto reductase"/>
    <property type="match status" value="1"/>
</dbReference>
<dbReference type="RefSeq" id="WP_116410095.1">
    <property type="nucleotide sequence ID" value="NZ_NBXB01000006.1"/>
</dbReference>
<keyword evidence="1" id="KW-0560">Oxidoreductase</keyword>
<evidence type="ECO:0000259" key="2">
    <source>
        <dbReference type="Pfam" id="PF00248"/>
    </source>
</evidence>
<dbReference type="GO" id="GO:0005829">
    <property type="term" value="C:cytosol"/>
    <property type="evidence" value="ECO:0007669"/>
    <property type="project" value="TreeGrafter"/>
</dbReference>
<feature type="domain" description="NADP-dependent oxidoreductase" evidence="2">
    <location>
        <begin position="15"/>
        <end position="316"/>
    </location>
</feature>
<reference evidence="3 4" key="1">
    <citation type="submission" date="2017-04" db="EMBL/GenBank/DDBJ databases">
        <title>Comparative genome analysis of Subtercola boreus.</title>
        <authorList>
            <person name="Cho Y.-J."/>
            <person name="Cho A."/>
            <person name="Kim O.-S."/>
            <person name="Lee J.-I."/>
        </authorList>
    </citation>
    <scope>NUCLEOTIDE SEQUENCE [LARGE SCALE GENOMIC DNA]</scope>
    <source>
        <strain evidence="3 4">P27479</strain>
    </source>
</reference>
<dbReference type="GO" id="GO:0016491">
    <property type="term" value="F:oxidoreductase activity"/>
    <property type="evidence" value="ECO:0007669"/>
    <property type="project" value="UniProtKB-KW"/>
</dbReference>
<accession>A0A3E0W4X7</accession>
<organism evidence="3 4">
    <name type="scientific">Subtercola boreus</name>
    <dbReference type="NCBI Taxonomy" id="120213"/>
    <lineage>
        <taxon>Bacteria</taxon>
        <taxon>Bacillati</taxon>
        <taxon>Actinomycetota</taxon>
        <taxon>Actinomycetes</taxon>
        <taxon>Micrococcales</taxon>
        <taxon>Microbacteriaceae</taxon>
        <taxon>Subtercola</taxon>
    </lineage>
</organism>